<proteinExistence type="predicted"/>
<evidence type="ECO:0000313" key="2">
    <source>
        <dbReference type="Proteomes" id="UP000284842"/>
    </source>
</evidence>
<dbReference type="InParanoid" id="A0A409X779"/>
<organism evidence="1 2">
    <name type="scientific">Panaeolus cyanescens</name>
    <dbReference type="NCBI Taxonomy" id="181874"/>
    <lineage>
        <taxon>Eukaryota</taxon>
        <taxon>Fungi</taxon>
        <taxon>Dikarya</taxon>
        <taxon>Basidiomycota</taxon>
        <taxon>Agaricomycotina</taxon>
        <taxon>Agaricomycetes</taxon>
        <taxon>Agaricomycetidae</taxon>
        <taxon>Agaricales</taxon>
        <taxon>Agaricineae</taxon>
        <taxon>Galeropsidaceae</taxon>
        <taxon>Panaeolus</taxon>
    </lineage>
</organism>
<reference evidence="1 2" key="1">
    <citation type="journal article" date="2018" name="Evol. Lett.">
        <title>Horizontal gene cluster transfer increased hallucinogenic mushroom diversity.</title>
        <authorList>
            <person name="Reynolds H.T."/>
            <person name="Vijayakumar V."/>
            <person name="Gluck-Thaler E."/>
            <person name="Korotkin H.B."/>
            <person name="Matheny P.B."/>
            <person name="Slot J.C."/>
        </authorList>
    </citation>
    <scope>NUCLEOTIDE SEQUENCE [LARGE SCALE GENOMIC DNA]</scope>
    <source>
        <strain evidence="1 2">2629</strain>
    </source>
</reference>
<keyword evidence="2" id="KW-1185">Reference proteome</keyword>
<gene>
    <name evidence="1" type="ORF">CVT24_009884</name>
</gene>
<sequence>MLVPNFNFSPGLIDYELLTVLLGLINTVTTDDRYLSNTHMDNIPSTPPPSFSSSHSTSPLCITHWCTSHTLHPSPYASLDSPRLQNKHPLL</sequence>
<protein>
    <submittedName>
        <fullName evidence="1">Uncharacterized protein</fullName>
    </submittedName>
</protein>
<dbReference type="AlphaFoldDB" id="A0A409X779"/>
<accession>A0A409X779</accession>
<comment type="caution">
    <text evidence="1">The sequence shown here is derived from an EMBL/GenBank/DDBJ whole genome shotgun (WGS) entry which is preliminary data.</text>
</comment>
<evidence type="ECO:0000313" key="1">
    <source>
        <dbReference type="EMBL" id="PPQ86612.1"/>
    </source>
</evidence>
<dbReference type="EMBL" id="NHTK01004445">
    <property type="protein sequence ID" value="PPQ86612.1"/>
    <property type="molecule type" value="Genomic_DNA"/>
</dbReference>
<name>A0A409X779_9AGAR</name>
<dbReference type="Proteomes" id="UP000284842">
    <property type="component" value="Unassembled WGS sequence"/>
</dbReference>